<sequence length="521" mass="55374">MVNLMGSVSILPALTPYLLVFGAFTLVFFKVFKAGKVFSRIYAFAYVFASLIFSLLTYLSVKDSGILYYELGGFPPPIGITYVVDEFSAFLAVIATGLGLLLYPLIPVLQPQSDEYYLALYLGLLAGFTGVLYTGDLFNMFVMMEVMLVSTYGLVALGGSKQSYRSAFDYAMVAGVGGLLFFMGAVLIYFATGTLNIGHMGLIEQGFAACGRGLSQNPVEALQTLSLLLFWGLVVDEALVPLHFWLPPAYSSTGPVTASLLAGVSEGVAYYALTRIVYTVLNGLNPVLEYSLRILGIASIIVGGLGALYSRSFSKTISYTVVMDSGYVAIALSLGPPGVEVALAYILAHAVVKPLLFLTAGWVRSSYGTDVFENVEGSLRSSRILQAGLIVGAAAVTGLPPTIFFIAKLGVYVNLFNSLNADVTVPLALFTSLAGSLLALTAFIKAVSAMILAPPREGLKLVPKALKTYLLLLTALTIVLGVVYAFSIEPLISSASNSITAGRIDYLSEISGILYCESGSL</sequence>
<dbReference type="KEGG" id="tcs:IMZ38_02875"/>
<protein>
    <submittedName>
        <fullName evidence="8">Hydantoin racemase</fullName>
    </submittedName>
</protein>
<evidence type="ECO:0000259" key="7">
    <source>
        <dbReference type="Pfam" id="PF00361"/>
    </source>
</evidence>
<dbReference type="PANTHER" id="PTHR42703">
    <property type="entry name" value="NADH DEHYDROGENASE"/>
    <property type="match status" value="1"/>
</dbReference>
<proteinExistence type="predicted"/>
<feature type="transmembrane region" description="Helical" evidence="6">
    <location>
        <begin position="140"/>
        <end position="158"/>
    </location>
</feature>
<feature type="transmembrane region" description="Helical" evidence="6">
    <location>
        <begin position="342"/>
        <end position="363"/>
    </location>
</feature>
<keyword evidence="5 6" id="KW-0472">Membrane</keyword>
<dbReference type="EMBL" id="CP063144">
    <property type="protein sequence ID" value="QOR94875.1"/>
    <property type="molecule type" value="Genomic_DNA"/>
</dbReference>
<evidence type="ECO:0000256" key="2">
    <source>
        <dbReference type="ARBA" id="ARBA00022475"/>
    </source>
</evidence>
<keyword evidence="2" id="KW-1003">Cell membrane</keyword>
<feature type="transmembrane region" description="Helical" evidence="6">
    <location>
        <begin position="6"/>
        <end position="29"/>
    </location>
</feature>
<keyword evidence="9" id="KW-1185">Reference proteome</keyword>
<dbReference type="PRINTS" id="PR01437">
    <property type="entry name" value="NUOXDRDTASE4"/>
</dbReference>
<evidence type="ECO:0000256" key="4">
    <source>
        <dbReference type="ARBA" id="ARBA00022989"/>
    </source>
</evidence>
<feature type="transmembrane region" description="Helical" evidence="6">
    <location>
        <begin position="290"/>
        <end position="309"/>
    </location>
</feature>
<name>A0A7M1URH6_9CREN</name>
<keyword evidence="3 6" id="KW-0812">Transmembrane</keyword>
<feature type="domain" description="NADH:quinone oxidoreductase/Mrp antiporter transmembrane" evidence="7">
    <location>
        <begin position="135"/>
        <end position="418"/>
    </location>
</feature>
<dbReference type="PANTHER" id="PTHR42703:SF1">
    <property type="entry name" value="NA(+)_H(+) ANTIPORTER SUBUNIT D1"/>
    <property type="match status" value="1"/>
</dbReference>
<evidence type="ECO:0000313" key="8">
    <source>
        <dbReference type="EMBL" id="QOR94875.1"/>
    </source>
</evidence>
<evidence type="ECO:0000256" key="5">
    <source>
        <dbReference type="ARBA" id="ARBA00023136"/>
    </source>
</evidence>
<feature type="transmembrane region" description="Helical" evidence="6">
    <location>
        <begin position="427"/>
        <end position="447"/>
    </location>
</feature>
<reference evidence="8 9" key="1">
    <citation type="submission" date="2020-10" db="EMBL/GenBank/DDBJ databases">
        <title>Complete genome sequence of Thermosphaera aggregans strain 3507.</title>
        <authorList>
            <person name="Zayulina K.S."/>
            <person name="Elcheninov A.G."/>
            <person name="Toshchakov S.V."/>
            <person name="Kublanov I.V."/>
            <person name="Kochetkova T.V."/>
        </authorList>
    </citation>
    <scope>NUCLEOTIDE SEQUENCE [LARGE SCALE GENOMIC DNA]</scope>
    <source>
        <strain evidence="8 9">3507</strain>
    </source>
</reference>
<keyword evidence="4 6" id="KW-1133">Transmembrane helix</keyword>
<feature type="transmembrane region" description="Helical" evidence="6">
    <location>
        <begin position="87"/>
        <end position="109"/>
    </location>
</feature>
<feature type="transmembrane region" description="Helical" evidence="6">
    <location>
        <begin position="116"/>
        <end position="134"/>
    </location>
</feature>
<dbReference type="Proteomes" id="UP000593766">
    <property type="component" value="Chromosome"/>
</dbReference>
<dbReference type="GO" id="GO:0008137">
    <property type="term" value="F:NADH dehydrogenase (ubiquinone) activity"/>
    <property type="evidence" value="ECO:0007669"/>
    <property type="project" value="InterPro"/>
</dbReference>
<feature type="transmembrane region" description="Helical" evidence="6">
    <location>
        <begin position="258"/>
        <end position="278"/>
    </location>
</feature>
<evidence type="ECO:0000313" key="9">
    <source>
        <dbReference type="Proteomes" id="UP000593766"/>
    </source>
</evidence>
<accession>A0A7M1URH6</accession>
<dbReference type="OrthoDB" id="19089at2157"/>
<dbReference type="GO" id="GO:0042773">
    <property type="term" value="P:ATP synthesis coupled electron transport"/>
    <property type="evidence" value="ECO:0007669"/>
    <property type="project" value="InterPro"/>
</dbReference>
<organism evidence="8 9">
    <name type="scientific">Thermosphaera chiliense</name>
    <dbReference type="NCBI Taxonomy" id="3402707"/>
    <lineage>
        <taxon>Archaea</taxon>
        <taxon>Thermoproteota</taxon>
        <taxon>Thermoprotei</taxon>
        <taxon>Desulfurococcales</taxon>
        <taxon>Desulfurococcaceae</taxon>
        <taxon>Thermosphaera</taxon>
    </lineage>
</organism>
<feature type="transmembrane region" description="Helical" evidence="6">
    <location>
        <begin position="41"/>
        <end position="61"/>
    </location>
</feature>
<evidence type="ECO:0000256" key="1">
    <source>
        <dbReference type="ARBA" id="ARBA00004651"/>
    </source>
</evidence>
<comment type="subcellular location">
    <subcellularLocation>
        <location evidence="1">Cell membrane</location>
        <topology evidence="1">Multi-pass membrane protein</topology>
    </subcellularLocation>
</comment>
<dbReference type="AlphaFoldDB" id="A0A7M1URH6"/>
<evidence type="ECO:0000256" key="6">
    <source>
        <dbReference type="SAM" id="Phobius"/>
    </source>
</evidence>
<feature type="transmembrane region" description="Helical" evidence="6">
    <location>
        <begin position="384"/>
        <end position="407"/>
    </location>
</feature>
<dbReference type="GO" id="GO:0005886">
    <property type="term" value="C:plasma membrane"/>
    <property type="evidence" value="ECO:0007669"/>
    <property type="project" value="UniProtKB-SubCell"/>
</dbReference>
<dbReference type="InterPro" id="IPR050586">
    <property type="entry name" value="CPA3_Na-H_Antiporter_D"/>
</dbReference>
<dbReference type="Pfam" id="PF00361">
    <property type="entry name" value="Proton_antipo_M"/>
    <property type="match status" value="1"/>
</dbReference>
<feature type="transmembrane region" description="Helical" evidence="6">
    <location>
        <begin position="170"/>
        <end position="191"/>
    </location>
</feature>
<gene>
    <name evidence="8" type="ORF">IMZ38_02875</name>
</gene>
<feature type="transmembrane region" description="Helical" evidence="6">
    <location>
        <begin position="468"/>
        <end position="487"/>
    </location>
</feature>
<dbReference type="InterPro" id="IPR001750">
    <property type="entry name" value="ND/Mrp_TM"/>
</dbReference>
<dbReference type="InterPro" id="IPR003918">
    <property type="entry name" value="NADH_UbQ_OxRdtase"/>
</dbReference>
<evidence type="ECO:0000256" key="3">
    <source>
        <dbReference type="ARBA" id="ARBA00022692"/>
    </source>
</evidence>